<dbReference type="Proteomes" id="UP000007374">
    <property type="component" value="Unassembled WGS sequence"/>
</dbReference>
<dbReference type="Gene3D" id="1.10.530.10">
    <property type="match status" value="1"/>
</dbReference>
<dbReference type="InterPro" id="IPR023346">
    <property type="entry name" value="Lysozyme-like_dom_sf"/>
</dbReference>
<accession>K2P0G6</accession>
<organism evidence="4 5">
    <name type="scientific">Nitratireductor indicus C115</name>
    <dbReference type="NCBI Taxonomy" id="1231190"/>
    <lineage>
        <taxon>Bacteria</taxon>
        <taxon>Pseudomonadati</taxon>
        <taxon>Pseudomonadota</taxon>
        <taxon>Alphaproteobacteria</taxon>
        <taxon>Hyphomicrobiales</taxon>
        <taxon>Phyllobacteriaceae</taxon>
        <taxon>Nitratireductor</taxon>
    </lineage>
</organism>
<evidence type="ECO:0000313" key="5">
    <source>
        <dbReference type="Proteomes" id="UP000007374"/>
    </source>
</evidence>
<comment type="similarity">
    <text evidence="2">Belongs to the virb1 family.</text>
</comment>
<dbReference type="RefSeq" id="WP_009452113.1">
    <property type="nucleotide sequence ID" value="NZ_AMSI01000015.1"/>
</dbReference>
<dbReference type="Pfam" id="PF01464">
    <property type="entry name" value="SLT"/>
    <property type="match status" value="1"/>
</dbReference>
<dbReference type="PANTHER" id="PTHR37423">
    <property type="entry name" value="SOLUBLE LYTIC MUREIN TRANSGLYCOSYLASE-RELATED"/>
    <property type="match status" value="1"/>
</dbReference>
<evidence type="ECO:0000313" key="4">
    <source>
        <dbReference type="EMBL" id="EKF40826.1"/>
    </source>
</evidence>
<dbReference type="STRING" id="721133.SAMN05216176_11318"/>
<dbReference type="SUPFAM" id="SSF53955">
    <property type="entry name" value="Lysozyme-like"/>
    <property type="match status" value="1"/>
</dbReference>
<dbReference type="InterPro" id="IPR008258">
    <property type="entry name" value="Transglycosylase_SLT_dom_1"/>
</dbReference>
<dbReference type="PANTHER" id="PTHR37423:SF2">
    <property type="entry name" value="MEMBRANE-BOUND LYTIC MUREIN TRANSGLYCOSYLASE C"/>
    <property type="match status" value="1"/>
</dbReference>
<comment type="caution">
    <text evidence="4">The sequence shown here is derived from an EMBL/GenBank/DDBJ whole genome shotgun (WGS) entry which is preliminary data.</text>
</comment>
<dbReference type="EMBL" id="AMSI01000015">
    <property type="protein sequence ID" value="EKF40826.1"/>
    <property type="molecule type" value="Genomic_DNA"/>
</dbReference>
<name>K2P0G6_9HYPH</name>
<reference evidence="4 5" key="1">
    <citation type="journal article" date="2012" name="J. Bacteriol.">
        <title>Genome Sequence of Nitratireductor indicus Type Strain C115.</title>
        <authorList>
            <person name="Lai Q."/>
            <person name="Li G."/>
            <person name="Yu Z."/>
            <person name="Shao Z."/>
        </authorList>
    </citation>
    <scope>NUCLEOTIDE SEQUENCE [LARGE SCALE GENOMIC DNA]</scope>
    <source>
        <strain evidence="4 5">C115</strain>
    </source>
</reference>
<dbReference type="CDD" id="cd00254">
    <property type="entry name" value="LT-like"/>
    <property type="match status" value="1"/>
</dbReference>
<evidence type="ECO:0000256" key="1">
    <source>
        <dbReference type="ARBA" id="ARBA00007734"/>
    </source>
</evidence>
<sequence>MTDQRPAGVGRRSSIRRPVLLLFLSGLLLGLAPAHAIRAQTVQAAQPEVGGLYAVDIAEAAHRFGIPADWIAAVLAAESNGDPTAVSSAGAMGLMQLMPATWDEQRALHRLGSDPFQPRDNILAGAAYLRAMWDRYRTVTDMLGAYNFGPGRYDEYLAGERGLPQETRDYVAALAPVLAGEPLAPGALAGPPRVTDWREAPLFVTAPIGAVSASNLHGGRSADAPSPAPSLPLNPLAPSPAGALFVARPASGGAP</sequence>
<gene>
    <name evidence="4" type="ORF">NA8A_19513</name>
</gene>
<dbReference type="AlphaFoldDB" id="K2P0G6"/>
<protein>
    <submittedName>
        <fullName evidence="4">Lytic transglycosylase, catalytic</fullName>
    </submittedName>
</protein>
<feature type="domain" description="Transglycosylase SLT" evidence="3">
    <location>
        <begin position="57"/>
        <end position="161"/>
    </location>
</feature>
<comment type="similarity">
    <text evidence="1">Belongs to the transglycosylase Slt family.</text>
</comment>
<dbReference type="OrthoDB" id="9801695at2"/>
<evidence type="ECO:0000259" key="3">
    <source>
        <dbReference type="Pfam" id="PF01464"/>
    </source>
</evidence>
<keyword evidence="5" id="KW-1185">Reference proteome</keyword>
<evidence type="ECO:0000256" key="2">
    <source>
        <dbReference type="ARBA" id="ARBA00009387"/>
    </source>
</evidence>
<dbReference type="eggNOG" id="COG0741">
    <property type="taxonomic scope" value="Bacteria"/>
</dbReference>
<dbReference type="PATRIC" id="fig|1231190.3.peg.4029"/>
<proteinExistence type="inferred from homology"/>